<reference evidence="1 2" key="1">
    <citation type="submission" date="2017-10" db="EMBL/GenBank/DDBJ databases">
        <title>Novel microbial diversity and functional potential in the marine mammal oral microbiome.</title>
        <authorList>
            <person name="Dudek N.K."/>
            <person name="Sun C.L."/>
            <person name="Burstein D."/>
            <person name="Kantor R.S."/>
            <person name="Aliaga Goltsman D.S."/>
            <person name="Bik E.M."/>
            <person name="Thomas B.C."/>
            <person name="Banfield J.F."/>
            <person name="Relman D.A."/>
        </authorList>
    </citation>
    <scope>NUCLEOTIDE SEQUENCE [LARGE SCALE GENOMIC DNA]</scope>
    <source>
        <strain evidence="1">DOLJORAL78_61_10</strain>
    </source>
</reference>
<dbReference type="Proteomes" id="UP000230914">
    <property type="component" value="Unassembled WGS sequence"/>
</dbReference>
<name>A0A2G6KEJ7_9ACTN</name>
<evidence type="ECO:0008006" key="3">
    <source>
        <dbReference type="Google" id="ProtNLM"/>
    </source>
</evidence>
<protein>
    <recommendedName>
        <fullName evidence="3">SCP2 domain-containing protein</fullName>
    </recommendedName>
</protein>
<gene>
    <name evidence="1" type="ORF">CSA55_01345</name>
</gene>
<organism evidence="1 2">
    <name type="scientific">Ilumatobacter coccineus</name>
    <dbReference type="NCBI Taxonomy" id="467094"/>
    <lineage>
        <taxon>Bacteria</taxon>
        <taxon>Bacillati</taxon>
        <taxon>Actinomycetota</taxon>
        <taxon>Acidimicrobiia</taxon>
        <taxon>Acidimicrobiales</taxon>
        <taxon>Ilumatobacteraceae</taxon>
        <taxon>Ilumatobacter</taxon>
    </lineage>
</organism>
<evidence type="ECO:0000313" key="2">
    <source>
        <dbReference type="Proteomes" id="UP000230914"/>
    </source>
</evidence>
<comment type="caution">
    <text evidence="1">The sequence shown here is derived from an EMBL/GenBank/DDBJ whole genome shotgun (WGS) entry which is preliminary data.</text>
</comment>
<accession>A0A2G6KEJ7</accession>
<dbReference type="EMBL" id="PDSL01000022">
    <property type="protein sequence ID" value="PIE34113.1"/>
    <property type="molecule type" value="Genomic_DNA"/>
</dbReference>
<dbReference type="AlphaFoldDB" id="A0A2G6KEJ7"/>
<sequence length="127" mass="13520">MPAFLSPDWITAANEIYQRHRVPDLDRPIGIDYVITTPDHHTITVQATASTSGCTLSASQELDATTTVATDLETAATVGVRLDPNLVITAFLDGRVQVQGNIMTLLALHESLHASGIADDLAAITDP</sequence>
<proteinExistence type="predicted"/>
<evidence type="ECO:0000313" key="1">
    <source>
        <dbReference type="EMBL" id="PIE34113.1"/>
    </source>
</evidence>